<dbReference type="GO" id="GO:0004722">
    <property type="term" value="F:protein serine/threonine phosphatase activity"/>
    <property type="evidence" value="ECO:0007669"/>
    <property type="project" value="UniProtKB-EC"/>
</dbReference>
<dbReference type="InterPro" id="IPR029052">
    <property type="entry name" value="Metallo-depent_PP-like"/>
</dbReference>
<comment type="caution">
    <text evidence="4">The sequence shown here is derived from an EMBL/GenBank/DDBJ whole genome shotgun (WGS) entry which is preliminary data.</text>
</comment>
<dbReference type="InterPro" id="IPR006186">
    <property type="entry name" value="Ser/Thr-sp_prot-phosphatase"/>
</dbReference>
<dbReference type="Pfam" id="PF00149">
    <property type="entry name" value="Metallophos"/>
    <property type="match status" value="1"/>
</dbReference>
<dbReference type="PROSITE" id="PS00125">
    <property type="entry name" value="SER_THR_PHOSPHATASE"/>
    <property type="match status" value="1"/>
</dbReference>
<feature type="compositionally biased region" description="Low complexity" evidence="2">
    <location>
        <begin position="1011"/>
        <end position="1041"/>
    </location>
</feature>
<dbReference type="EC" id="3.1.3.16" evidence="1"/>
<comment type="catalytic activity">
    <reaction evidence="1">
        <text>O-phospho-L-threonyl-[protein] + H2O = L-threonyl-[protein] + phosphate</text>
        <dbReference type="Rhea" id="RHEA:47004"/>
        <dbReference type="Rhea" id="RHEA-COMP:11060"/>
        <dbReference type="Rhea" id="RHEA-COMP:11605"/>
        <dbReference type="ChEBI" id="CHEBI:15377"/>
        <dbReference type="ChEBI" id="CHEBI:30013"/>
        <dbReference type="ChEBI" id="CHEBI:43474"/>
        <dbReference type="ChEBI" id="CHEBI:61977"/>
        <dbReference type="EC" id="3.1.3.16"/>
    </reaction>
</comment>
<evidence type="ECO:0000256" key="1">
    <source>
        <dbReference type="RuleBase" id="RU004273"/>
    </source>
</evidence>
<dbReference type="Gene3D" id="3.60.21.10">
    <property type="match status" value="1"/>
</dbReference>
<evidence type="ECO:0000313" key="5">
    <source>
        <dbReference type="Proteomes" id="UP001175271"/>
    </source>
</evidence>
<evidence type="ECO:0000313" key="4">
    <source>
        <dbReference type="EMBL" id="KAK0423418.1"/>
    </source>
</evidence>
<comment type="similarity">
    <text evidence="1">Belongs to the PPP phosphatase family.</text>
</comment>
<sequence>MWKLGTSLRVVTSVRLPATASCCSAVRYFCSARLAAAEEPKKKPNFSGFIDEVVSTNDSKPTISRFIFETHNVASFRKRMEAETMRTDEDVMSVLGHLISLSNREPDMVADWVKESNFPSILASHTLRDDAPAENIFRALVSLYVLGYGQKKRKADAAEAVSILHSFDTLMPELLKRMEVILKGNLTQLPITQIIQFIAILKRLNVTLDANFTTLLVKAIEANIGSLSTPADVITVLRNVNLDKGILMEQVLAKASELVPVMSTGELASIIKFLSDNGRRSMTLLPPLANALAKSFDPLTVNQILTVSYAAANLNFRDAALMRRLSEEIQMSVSSFTSWRDMMDLMGSLNRLGIGDIPMWKCMVHWMKRNIENAPPKSLSLCLTYCGMANVSSKELRQIGDRVAARLAPTANESPIHWMNAVYAMTLLQSLRPKIAEQMLRKEFVDEIMNIKDIGKGSQLLYKLKIAQINASTKYDIRGYAGAMLNKEDIVGEDVKVEEVSRVKQSKRGNNEFNNMLLFLASQNHLSKPMLTDDCILVDAFAEMNGDGRFVSVKDWNKWMREKHVRKGNRRLAFIYVAYNHTLRADEPLPQSPFVTDRKRSFDDEPSTMSVLSTKTSFTPKTDGLVAMAKRHTELMVLADRMIYRIRRWQHLDGFTEQQIISVIDAVKEMMRPQPALIEVSAPLVIFGDVHGQLDDLLRFISIVGAPPDTKLLFLGDYVDRCKQSLEVVMLLFCYKIRYPNMIDLLRGNHECAKMNRYYGFYEELRRKRSSYMWKKFQECFNELPLCALVGDRMLCMHGGISPHIRSWDNLKNLPKPRTAKDCDHGIPLDLMWSDPTNDACCKWQYNKVRNASWMFGDETIKDFCKKLELDLIVRAHEVVPEGHQFFANQRLVTVFSAPFYCGIEKNRASVMKVSKKLEVSFVSLQPLFNTSMLTMAQKKELAEQAMAKSPNPVPHPPKSDLLKGLLTVTVPDVPKEPSSVISTSDSSGMYTSTTTSGSTSVKAAAVSGIAPKSEAAKSSSTALATTSAVSSSTVPSTGSARTENDSKSKSSCSVVTV</sequence>
<dbReference type="SUPFAM" id="SSF56300">
    <property type="entry name" value="Metallo-dependent phosphatases"/>
    <property type="match status" value="1"/>
</dbReference>
<feature type="region of interest" description="Disordered" evidence="2">
    <location>
        <begin position="977"/>
        <end position="1058"/>
    </location>
</feature>
<dbReference type="Proteomes" id="UP001175271">
    <property type="component" value="Unassembled WGS sequence"/>
</dbReference>
<evidence type="ECO:0000256" key="2">
    <source>
        <dbReference type="SAM" id="MobiDB-lite"/>
    </source>
</evidence>
<keyword evidence="5" id="KW-1185">Reference proteome</keyword>
<dbReference type="GO" id="GO:0005737">
    <property type="term" value="C:cytoplasm"/>
    <property type="evidence" value="ECO:0007669"/>
    <property type="project" value="TreeGrafter"/>
</dbReference>
<evidence type="ECO:0000259" key="3">
    <source>
        <dbReference type="PROSITE" id="PS00125"/>
    </source>
</evidence>
<dbReference type="PRINTS" id="PR00114">
    <property type="entry name" value="STPHPHTASE"/>
</dbReference>
<dbReference type="AlphaFoldDB" id="A0AA39IHP8"/>
<dbReference type="InterPro" id="IPR004843">
    <property type="entry name" value="Calcineurin-like_PHP"/>
</dbReference>
<dbReference type="PANTHER" id="PTHR11668:SF285">
    <property type="entry name" value="SERINE_THREONINE-PROTEIN PHOSPHATASE-RELATED"/>
    <property type="match status" value="1"/>
</dbReference>
<gene>
    <name evidence="4" type="ORF">QR680_008134</name>
</gene>
<protein>
    <recommendedName>
        <fullName evidence="1">Serine/threonine-protein phosphatase</fullName>
        <ecNumber evidence="1">3.1.3.16</ecNumber>
    </recommendedName>
</protein>
<reference evidence="4" key="1">
    <citation type="submission" date="2023-06" db="EMBL/GenBank/DDBJ databases">
        <title>Genomic analysis of the entomopathogenic nematode Steinernema hermaphroditum.</title>
        <authorList>
            <person name="Schwarz E.M."/>
            <person name="Heppert J.K."/>
            <person name="Baniya A."/>
            <person name="Schwartz H.T."/>
            <person name="Tan C.-H."/>
            <person name="Antoshechkin I."/>
            <person name="Sternberg P.W."/>
            <person name="Goodrich-Blair H."/>
            <person name="Dillman A.R."/>
        </authorList>
    </citation>
    <scope>NUCLEOTIDE SEQUENCE</scope>
    <source>
        <strain evidence="4">PS9179</strain>
        <tissue evidence="4">Whole animal</tissue>
    </source>
</reference>
<dbReference type="SMART" id="SM00156">
    <property type="entry name" value="PP2Ac"/>
    <property type="match status" value="1"/>
</dbReference>
<dbReference type="EMBL" id="JAUCMV010000001">
    <property type="protein sequence ID" value="KAK0423418.1"/>
    <property type="molecule type" value="Genomic_DNA"/>
</dbReference>
<dbReference type="InterPro" id="IPR050341">
    <property type="entry name" value="PP1_catalytic_subunit"/>
</dbReference>
<keyword evidence="1" id="KW-0378">Hydrolase</keyword>
<feature type="domain" description="Serine/threonine specific protein phosphatases" evidence="3">
    <location>
        <begin position="746"/>
        <end position="751"/>
    </location>
</feature>
<proteinExistence type="inferred from homology"/>
<name>A0AA39IHP8_9BILA</name>
<organism evidence="4 5">
    <name type="scientific">Steinernema hermaphroditum</name>
    <dbReference type="NCBI Taxonomy" id="289476"/>
    <lineage>
        <taxon>Eukaryota</taxon>
        <taxon>Metazoa</taxon>
        <taxon>Ecdysozoa</taxon>
        <taxon>Nematoda</taxon>
        <taxon>Chromadorea</taxon>
        <taxon>Rhabditida</taxon>
        <taxon>Tylenchina</taxon>
        <taxon>Panagrolaimomorpha</taxon>
        <taxon>Strongyloidoidea</taxon>
        <taxon>Steinernematidae</taxon>
        <taxon>Steinernema</taxon>
    </lineage>
</organism>
<accession>A0AA39IHP8</accession>
<dbReference type="FunFam" id="3.60.21.10:FF:000145">
    <property type="entry name" value="Serine/threonine-protein phosphatase"/>
    <property type="match status" value="1"/>
</dbReference>
<dbReference type="PANTHER" id="PTHR11668">
    <property type="entry name" value="SERINE/THREONINE PROTEIN PHOSPHATASE"/>
    <property type="match status" value="1"/>
</dbReference>
<dbReference type="GO" id="GO:0005634">
    <property type="term" value="C:nucleus"/>
    <property type="evidence" value="ECO:0007669"/>
    <property type="project" value="TreeGrafter"/>
</dbReference>
<feature type="compositionally biased region" description="Low complexity" evidence="2">
    <location>
        <begin position="983"/>
        <end position="1001"/>
    </location>
</feature>